<reference evidence="5 6" key="1">
    <citation type="submission" date="2019-02" db="EMBL/GenBank/DDBJ databases">
        <title>Genomic Encyclopedia of Type Strains, Phase IV (KMG-IV): sequencing the most valuable type-strain genomes for metagenomic binning, comparative biology and taxonomic classification.</title>
        <authorList>
            <person name="Goeker M."/>
        </authorList>
    </citation>
    <scope>NUCLEOTIDE SEQUENCE [LARGE SCALE GENOMIC DNA]</scope>
    <source>
        <strain evidence="5 6">DSM 45622</strain>
    </source>
</reference>
<dbReference type="SUPFAM" id="SSF46955">
    <property type="entry name" value="Putative DNA-binding domain"/>
    <property type="match status" value="1"/>
</dbReference>
<feature type="domain" description="B12-binding" evidence="4">
    <location>
        <begin position="218"/>
        <end position="338"/>
    </location>
</feature>
<evidence type="ECO:0000256" key="1">
    <source>
        <dbReference type="ARBA" id="ARBA00023125"/>
    </source>
</evidence>
<dbReference type="InterPro" id="IPR047057">
    <property type="entry name" value="MerR_fam"/>
</dbReference>
<dbReference type="PANTHER" id="PTHR30204">
    <property type="entry name" value="REDOX-CYCLING DRUG-SENSING TRANSCRIPTIONAL ACTIVATOR SOXR"/>
    <property type="match status" value="1"/>
</dbReference>
<dbReference type="InterPro" id="IPR009061">
    <property type="entry name" value="DNA-bd_dom_put_sf"/>
</dbReference>
<keyword evidence="1" id="KW-0238">DNA-binding</keyword>
<dbReference type="InterPro" id="IPR006158">
    <property type="entry name" value="Cobalamin-bd"/>
</dbReference>
<keyword evidence="6" id="KW-1185">Reference proteome</keyword>
<dbReference type="AlphaFoldDB" id="A0A4Q7NTJ1"/>
<evidence type="ECO:0000256" key="2">
    <source>
        <dbReference type="SAM" id="MobiDB-lite"/>
    </source>
</evidence>
<dbReference type="Pfam" id="PF02607">
    <property type="entry name" value="B12-binding_2"/>
    <property type="match status" value="1"/>
</dbReference>
<dbReference type="GO" id="GO:0003677">
    <property type="term" value="F:DNA binding"/>
    <property type="evidence" value="ECO:0007669"/>
    <property type="project" value="UniProtKB-KW"/>
</dbReference>
<dbReference type="RefSeq" id="WP_407938128.1">
    <property type="nucleotide sequence ID" value="NZ_SGXD01000002.1"/>
</dbReference>
<dbReference type="GO" id="GO:0003700">
    <property type="term" value="F:DNA-binding transcription factor activity"/>
    <property type="evidence" value="ECO:0007669"/>
    <property type="project" value="InterPro"/>
</dbReference>
<feature type="region of interest" description="Disordered" evidence="2">
    <location>
        <begin position="79"/>
        <end position="99"/>
    </location>
</feature>
<evidence type="ECO:0000259" key="4">
    <source>
        <dbReference type="PROSITE" id="PS51332"/>
    </source>
</evidence>
<dbReference type="PANTHER" id="PTHR30204:SF97">
    <property type="entry name" value="MERR FAMILY REGULATORY PROTEIN"/>
    <property type="match status" value="1"/>
</dbReference>
<evidence type="ECO:0000313" key="6">
    <source>
        <dbReference type="Proteomes" id="UP000293638"/>
    </source>
</evidence>
<dbReference type="Proteomes" id="UP000293638">
    <property type="component" value="Unassembled WGS sequence"/>
</dbReference>
<dbReference type="GO" id="GO:0046872">
    <property type="term" value="F:metal ion binding"/>
    <property type="evidence" value="ECO:0007669"/>
    <property type="project" value="InterPro"/>
</dbReference>
<dbReference type="InterPro" id="IPR036724">
    <property type="entry name" value="Cobalamin-bd_sf"/>
</dbReference>
<dbReference type="PROSITE" id="PS50937">
    <property type="entry name" value="HTH_MERR_2"/>
    <property type="match status" value="1"/>
</dbReference>
<dbReference type="Pfam" id="PF02310">
    <property type="entry name" value="B12-binding"/>
    <property type="match status" value="1"/>
</dbReference>
<dbReference type="Gene3D" id="1.10.1240.10">
    <property type="entry name" value="Methionine synthase domain"/>
    <property type="match status" value="1"/>
</dbReference>
<comment type="caution">
    <text evidence="5">The sequence shown here is derived from an EMBL/GenBank/DDBJ whole genome shotgun (WGS) entry which is preliminary data.</text>
</comment>
<dbReference type="EMBL" id="SGXD01000002">
    <property type="protein sequence ID" value="RZS90334.1"/>
    <property type="molecule type" value="Genomic_DNA"/>
</dbReference>
<evidence type="ECO:0000313" key="5">
    <source>
        <dbReference type="EMBL" id="RZS90334.1"/>
    </source>
</evidence>
<dbReference type="InterPro" id="IPR036594">
    <property type="entry name" value="Meth_synthase_dom"/>
</dbReference>
<name>A0A4Q7NTJ1_9ACTN</name>
<dbReference type="SMART" id="SM00422">
    <property type="entry name" value="HTH_MERR"/>
    <property type="match status" value="1"/>
</dbReference>
<dbReference type="GO" id="GO:0031419">
    <property type="term" value="F:cobalamin binding"/>
    <property type="evidence" value="ECO:0007669"/>
    <property type="project" value="InterPro"/>
</dbReference>
<dbReference type="SUPFAM" id="SSF52242">
    <property type="entry name" value="Cobalamin (vitamin B12)-binding domain"/>
    <property type="match status" value="1"/>
</dbReference>
<dbReference type="PROSITE" id="PS51332">
    <property type="entry name" value="B12_BINDING"/>
    <property type="match status" value="1"/>
</dbReference>
<accession>A0A4Q7NTJ1</accession>
<organism evidence="5 6">
    <name type="scientific">Motilibacter rhizosphaerae</name>
    <dbReference type="NCBI Taxonomy" id="598652"/>
    <lineage>
        <taxon>Bacteria</taxon>
        <taxon>Bacillati</taxon>
        <taxon>Actinomycetota</taxon>
        <taxon>Actinomycetes</taxon>
        <taxon>Motilibacterales</taxon>
        <taxon>Motilibacteraceae</taxon>
        <taxon>Motilibacter</taxon>
    </lineage>
</organism>
<dbReference type="InterPro" id="IPR003759">
    <property type="entry name" value="Cbl-bd_cap"/>
</dbReference>
<dbReference type="Gene3D" id="3.40.50.280">
    <property type="entry name" value="Cobalamin-binding domain"/>
    <property type="match status" value="1"/>
</dbReference>
<evidence type="ECO:0000259" key="3">
    <source>
        <dbReference type="PROSITE" id="PS50937"/>
    </source>
</evidence>
<dbReference type="Gene3D" id="1.10.1660.10">
    <property type="match status" value="1"/>
</dbReference>
<protein>
    <submittedName>
        <fullName evidence="5">B12 binding protein</fullName>
    </submittedName>
</protein>
<sequence>MGDPAVPALTVAAVARRLGVAPATLRTWDRRYQLGPSGHTAGAHRRYTPEDLDRLTLMRRLVLEGVAPADAARLAHEQARTAAEAADAEVEPPDPEPLLASVTTLTTGAQEAPEAGARPGPAGGGRVLALPHGSAASRGLARAAMSLDPHACSSIVQRALSEHGVIATWDELVVPVLRGVGERWAETGEGIEVEHLLSEVLLGALRLHVPEVASPVNGRPVLLACTEEDQHSLPLHALAAALAERRCSSRVLGARVPARALADAVRRTGPAVVFVWAQTAQTADPAMLRALPLQRPGALVVSGGPGWAGVRHEARVEHASSLGDAVRVVIGAVTAARG</sequence>
<dbReference type="CDD" id="cd01104">
    <property type="entry name" value="HTH_MlrA-CarA"/>
    <property type="match status" value="1"/>
</dbReference>
<proteinExistence type="predicted"/>
<gene>
    <name evidence="5" type="ORF">EV189_2119</name>
</gene>
<feature type="domain" description="HTH merR-type" evidence="3">
    <location>
        <begin position="8"/>
        <end position="77"/>
    </location>
</feature>
<dbReference type="InterPro" id="IPR000551">
    <property type="entry name" value="MerR-type_HTH_dom"/>
</dbReference>
<dbReference type="Pfam" id="PF13411">
    <property type="entry name" value="MerR_1"/>
    <property type="match status" value="1"/>
</dbReference>